<evidence type="ECO:0000256" key="1">
    <source>
        <dbReference type="SAM" id="MobiDB-lite"/>
    </source>
</evidence>
<reference evidence="3" key="1">
    <citation type="journal article" date="2019" name="Int. J. Syst. Evol. Microbiol.">
        <title>The Global Catalogue of Microorganisms (GCM) 10K type strain sequencing project: providing services to taxonomists for standard genome sequencing and annotation.</title>
        <authorList>
            <consortium name="The Broad Institute Genomics Platform"/>
            <consortium name="The Broad Institute Genome Sequencing Center for Infectious Disease"/>
            <person name="Wu L."/>
            <person name="Ma J."/>
        </authorList>
    </citation>
    <scope>NUCLEOTIDE SEQUENCE [LARGE SCALE GENOMIC DNA]</scope>
    <source>
        <strain evidence="3">JCM 16546</strain>
    </source>
</reference>
<protein>
    <recommendedName>
        <fullName evidence="4">YbaB/EbfC family DNA-binding protein</fullName>
    </recommendedName>
</protein>
<name>A0ABP7BFM1_9MICO</name>
<sequence length="154" mass="16889">MSLLQDPEEARRVIAEMRESAQNRAESARRAVSRMSQLTAEAWSPRREVRVQVDAAGLVTDVEFAEWAPGESALSLARAVQQAHDRALRRWEVAMTAIADDEYADDPALRESTIRAAREALPERILGVGDDEEDDVPPTDAPGDDGGRAPGPAW</sequence>
<dbReference type="SUPFAM" id="SSF82607">
    <property type="entry name" value="YbaB-like"/>
    <property type="match status" value="1"/>
</dbReference>
<proteinExistence type="predicted"/>
<evidence type="ECO:0000313" key="3">
    <source>
        <dbReference type="Proteomes" id="UP001410795"/>
    </source>
</evidence>
<gene>
    <name evidence="2" type="ORF">GCM10022202_20140</name>
</gene>
<comment type="caution">
    <text evidence="2">The sequence shown here is derived from an EMBL/GenBank/DDBJ whole genome shotgun (WGS) entry which is preliminary data.</text>
</comment>
<accession>A0ABP7BFM1</accession>
<dbReference type="Gene3D" id="3.30.1310.10">
    <property type="entry name" value="Nucleoid-associated protein YbaB-like domain"/>
    <property type="match status" value="1"/>
</dbReference>
<evidence type="ECO:0000313" key="2">
    <source>
        <dbReference type="EMBL" id="GAA3659407.1"/>
    </source>
</evidence>
<dbReference type="InterPro" id="IPR036894">
    <property type="entry name" value="YbaB-like_sf"/>
</dbReference>
<organism evidence="2 3">
    <name type="scientific">Microbacterium marinilacus</name>
    <dbReference type="NCBI Taxonomy" id="415209"/>
    <lineage>
        <taxon>Bacteria</taxon>
        <taxon>Bacillati</taxon>
        <taxon>Actinomycetota</taxon>
        <taxon>Actinomycetes</taxon>
        <taxon>Micrococcales</taxon>
        <taxon>Microbacteriaceae</taxon>
        <taxon>Microbacterium</taxon>
    </lineage>
</organism>
<dbReference type="RefSeq" id="WP_221859027.1">
    <property type="nucleotide sequence ID" value="NZ_BAAAYV010000009.1"/>
</dbReference>
<dbReference type="Proteomes" id="UP001410795">
    <property type="component" value="Unassembled WGS sequence"/>
</dbReference>
<dbReference type="EMBL" id="BAAAYV010000009">
    <property type="protein sequence ID" value="GAA3659407.1"/>
    <property type="molecule type" value="Genomic_DNA"/>
</dbReference>
<feature type="region of interest" description="Disordered" evidence="1">
    <location>
        <begin position="121"/>
        <end position="154"/>
    </location>
</feature>
<keyword evidence="3" id="KW-1185">Reference proteome</keyword>
<evidence type="ECO:0008006" key="4">
    <source>
        <dbReference type="Google" id="ProtNLM"/>
    </source>
</evidence>